<dbReference type="GO" id="GO:0004540">
    <property type="term" value="F:RNA nuclease activity"/>
    <property type="evidence" value="ECO:0007669"/>
    <property type="project" value="TreeGrafter"/>
</dbReference>
<dbReference type="AlphaFoldDB" id="A0A672F7S2"/>
<dbReference type="PANTHER" id="PTHR11437">
    <property type="entry name" value="RIBONUCLEASE"/>
    <property type="match status" value="1"/>
</dbReference>
<keyword evidence="8" id="KW-0732">Signal</keyword>
<evidence type="ECO:0000256" key="7">
    <source>
        <dbReference type="ARBA" id="ARBA00023157"/>
    </source>
</evidence>
<comment type="similarity">
    <text evidence="2 8">Belongs to the pancreatic ribonuclease family.</text>
</comment>
<feature type="chain" id="PRO_5025710882" evidence="8">
    <location>
        <begin position="20"/>
        <end position="148"/>
    </location>
</feature>
<dbReference type="GO" id="GO:0050829">
    <property type="term" value="P:defense response to Gram-negative bacterium"/>
    <property type="evidence" value="ECO:0007669"/>
    <property type="project" value="TreeGrafter"/>
</dbReference>
<dbReference type="GO" id="GO:0050830">
    <property type="term" value="P:defense response to Gram-positive bacterium"/>
    <property type="evidence" value="ECO:0007669"/>
    <property type="project" value="TreeGrafter"/>
</dbReference>
<dbReference type="Gene3D" id="3.10.130.10">
    <property type="entry name" value="Ribonuclease A-like domain"/>
    <property type="match status" value="1"/>
</dbReference>
<reference evidence="10" key="3">
    <citation type="submission" date="2025-09" db="UniProtKB">
        <authorList>
            <consortium name="Ensembl"/>
        </authorList>
    </citation>
    <scope>IDENTIFICATION</scope>
</reference>
<dbReference type="Ensembl" id="ENSSFAT00005000032.1">
    <property type="protein sequence ID" value="ENSSFAP00005000030.1"/>
    <property type="gene ID" value="ENSSFAG00005000037.1"/>
</dbReference>
<dbReference type="RefSeq" id="XP_029972450.1">
    <property type="nucleotide sequence ID" value="XM_030116590.1"/>
</dbReference>
<dbReference type="SUPFAM" id="SSF54076">
    <property type="entry name" value="RNase A-like"/>
    <property type="match status" value="1"/>
</dbReference>
<dbReference type="InterPro" id="IPR036816">
    <property type="entry name" value="RNaseA-like_dom_sf"/>
</dbReference>
<organism evidence="10 11">
    <name type="scientific">Salarias fasciatus</name>
    <name type="common">Jewelled blenny</name>
    <name type="synonym">Blennius fasciatus</name>
    <dbReference type="NCBI Taxonomy" id="181472"/>
    <lineage>
        <taxon>Eukaryota</taxon>
        <taxon>Metazoa</taxon>
        <taxon>Chordata</taxon>
        <taxon>Craniata</taxon>
        <taxon>Vertebrata</taxon>
        <taxon>Euteleostomi</taxon>
        <taxon>Actinopterygii</taxon>
        <taxon>Neopterygii</taxon>
        <taxon>Teleostei</taxon>
        <taxon>Neoteleostei</taxon>
        <taxon>Acanthomorphata</taxon>
        <taxon>Ovalentaria</taxon>
        <taxon>Blenniimorphae</taxon>
        <taxon>Blenniiformes</taxon>
        <taxon>Blennioidei</taxon>
        <taxon>Blenniidae</taxon>
        <taxon>Salariinae</taxon>
        <taxon>Salarias</taxon>
    </lineage>
</organism>
<proteinExistence type="inferred from homology"/>
<reference evidence="10" key="2">
    <citation type="submission" date="2025-08" db="UniProtKB">
        <authorList>
            <consortium name="Ensembl"/>
        </authorList>
    </citation>
    <scope>IDENTIFICATION</scope>
</reference>
<accession>A0A672F7S2</accession>
<evidence type="ECO:0000256" key="2">
    <source>
        <dbReference type="ARBA" id="ARBA00005600"/>
    </source>
</evidence>
<evidence type="ECO:0000256" key="8">
    <source>
        <dbReference type="RuleBase" id="RU000651"/>
    </source>
</evidence>
<evidence type="ECO:0000256" key="1">
    <source>
        <dbReference type="ARBA" id="ARBA00004613"/>
    </source>
</evidence>
<dbReference type="InParanoid" id="A0A672F7S2"/>
<reference evidence="10" key="1">
    <citation type="submission" date="2019-06" db="EMBL/GenBank/DDBJ databases">
        <authorList>
            <consortium name="Wellcome Sanger Institute Data Sharing"/>
        </authorList>
    </citation>
    <scope>NUCLEOTIDE SEQUENCE [LARGE SCALE GENOMIC DNA]</scope>
</reference>
<comment type="subcellular location">
    <subcellularLocation>
        <location evidence="1">Secreted</location>
    </subcellularLocation>
</comment>
<evidence type="ECO:0000313" key="11">
    <source>
        <dbReference type="Proteomes" id="UP000472267"/>
    </source>
</evidence>
<keyword evidence="3" id="KW-0964">Secreted</keyword>
<dbReference type="GeneID" id="115406505"/>
<dbReference type="OrthoDB" id="8573660at2759"/>
<gene>
    <name evidence="10" type="primary">LOC115406505</name>
</gene>
<evidence type="ECO:0000256" key="6">
    <source>
        <dbReference type="ARBA" id="ARBA00022801"/>
    </source>
</evidence>
<dbReference type="Proteomes" id="UP000472267">
    <property type="component" value="Chromosome 2"/>
</dbReference>
<evidence type="ECO:0000313" key="10">
    <source>
        <dbReference type="Ensembl" id="ENSSFAP00005000030.1"/>
    </source>
</evidence>
<evidence type="ECO:0000256" key="3">
    <source>
        <dbReference type="ARBA" id="ARBA00022525"/>
    </source>
</evidence>
<dbReference type="GO" id="GO:0016787">
    <property type="term" value="F:hydrolase activity"/>
    <property type="evidence" value="ECO:0007669"/>
    <property type="project" value="UniProtKB-KW"/>
</dbReference>
<evidence type="ECO:0000259" key="9">
    <source>
        <dbReference type="SMART" id="SM00092"/>
    </source>
</evidence>
<dbReference type="SMART" id="SM00092">
    <property type="entry name" value="RNAse_Pc"/>
    <property type="match status" value="1"/>
</dbReference>
<dbReference type="GO" id="GO:0004519">
    <property type="term" value="F:endonuclease activity"/>
    <property type="evidence" value="ECO:0007669"/>
    <property type="project" value="UniProtKB-KW"/>
</dbReference>
<evidence type="ECO:0000256" key="4">
    <source>
        <dbReference type="ARBA" id="ARBA00022722"/>
    </source>
</evidence>
<dbReference type="PANTHER" id="PTHR11437:SF10">
    <property type="entry name" value="ANGIOGENIN-RELATED"/>
    <property type="match status" value="1"/>
</dbReference>
<dbReference type="GO" id="GO:0005576">
    <property type="term" value="C:extracellular region"/>
    <property type="evidence" value="ECO:0007669"/>
    <property type="project" value="UniProtKB-SubCell"/>
</dbReference>
<dbReference type="InterPro" id="IPR023411">
    <property type="entry name" value="RNaseA_AS"/>
</dbReference>
<dbReference type="InterPro" id="IPR001427">
    <property type="entry name" value="RNaseA"/>
</dbReference>
<dbReference type="PROSITE" id="PS00127">
    <property type="entry name" value="RNASE_PANCREATIC"/>
    <property type="match status" value="1"/>
</dbReference>
<protein>
    <submittedName>
        <fullName evidence="10">Ribonuclease-like 3</fullName>
    </submittedName>
</protein>
<name>A0A672F7S2_SALFA</name>
<dbReference type="GO" id="GO:0001525">
    <property type="term" value="P:angiogenesis"/>
    <property type="evidence" value="ECO:0007669"/>
    <property type="project" value="TreeGrafter"/>
</dbReference>
<keyword evidence="7" id="KW-1015">Disulfide bond</keyword>
<feature type="domain" description="Ribonuclease A-domain" evidence="9">
    <location>
        <begin position="24"/>
        <end position="143"/>
    </location>
</feature>
<keyword evidence="5 8" id="KW-0255">Endonuclease</keyword>
<feature type="signal peptide" evidence="8">
    <location>
        <begin position="1"/>
        <end position="19"/>
    </location>
</feature>
<keyword evidence="6 8" id="KW-0378">Hydrolase</keyword>
<dbReference type="InterPro" id="IPR023412">
    <property type="entry name" value="RNaseA_domain"/>
</dbReference>
<keyword evidence="11" id="KW-1185">Reference proteome</keyword>
<sequence>MRIQVVCLLLVLLAASVLSKDENLRPTYDKFKNQHIIKQMNTSDCDDVMRKREIFVRKNKRNACKPVNTFILADESKVKSVCEKGTRQGKYVKSKAVFNLIACKLTNKKTKYPKCKYEGTKLSKKKILIKCINKFPVHYEGDLRYCEA</sequence>
<dbReference type="OMA" id="EHNATIG"/>
<evidence type="ECO:0000256" key="5">
    <source>
        <dbReference type="ARBA" id="ARBA00022759"/>
    </source>
</evidence>
<keyword evidence="4 8" id="KW-0540">Nuclease</keyword>
<dbReference type="Pfam" id="PF00074">
    <property type="entry name" value="RnaseA"/>
    <property type="match status" value="1"/>
</dbReference>
<dbReference type="GO" id="GO:0003676">
    <property type="term" value="F:nucleic acid binding"/>
    <property type="evidence" value="ECO:0007669"/>
    <property type="project" value="InterPro"/>
</dbReference>